<reference evidence="11" key="1">
    <citation type="submission" date="2021-01" db="EMBL/GenBank/DDBJ databases">
        <title>Whole genome shotgun sequence of Virgisporangium ochraceum NBRC 16418.</title>
        <authorList>
            <person name="Komaki H."/>
            <person name="Tamura T."/>
        </authorList>
    </citation>
    <scope>NUCLEOTIDE SEQUENCE</scope>
    <source>
        <strain evidence="11">NBRC 16418</strain>
    </source>
</reference>
<keyword evidence="12" id="KW-1185">Reference proteome</keyword>
<evidence type="ECO:0000256" key="2">
    <source>
        <dbReference type="ARBA" id="ARBA00010819"/>
    </source>
</evidence>
<comment type="caution">
    <text evidence="11">The sequence shown here is derived from an EMBL/GenBank/DDBJ whole genome shotgun (WGS) entry which is preliminary data.</text>
</comment>
<keyword evidence="9" id="KW-0732">Signal</keyword>
<dbReference type="Proteomes" id="UP000635606">
    <property type="component" value="Unassembled WGS sequence"/>
</dbReference>
<dbReference type="GO" id="GO:0004177">
    <property type="term" value="F:aminopeptidase activity"/>
    <property type="evidence" value="ECO:0007669"/>
    <property type="project" value="UniProtKB-KW"/>
</dbReference>
<evidence type="ECO:0000256" key="4">
    <source>
        <dbReference type="ARBA" id="ARBA00022438"/>
    </source>
</evidence>
<evidence type="ECO:0000256" key="8">
    <source>
        <dbReference type="ARBA" id="ARBA00030045"/>
    </source>
</evidence>
<feature type="chain" id="PRO_5035237808" description="Xaa-Pro dipeptidyl-peptidase" evidence="9">
    <location>
        <begin position="29"/>
        <end position="627"/>
    </location>
</feature>
<dbReference type="InterPro" id="IPR008252">
    <property type="entry name" value="Pept_S15_Xpro"/>
</dbReference>
<evidence type="ECO:0000313" key="11">
    <source>
        <dbReference type="EMBL" id="GIJ67282.1"/>
    </source>
</evidence>
<evidence type="ECO:0000313" key="12">
    <source>
        <dbReference type="Proteomes" id="UP000635606"/>
    </source>
</evidence>
<dbReference type="Gene3D" id="2.60.120.260">
    <property type="entry name" value="Galactose-binding domain-like"/>
    <property type="match status" value="1"/>
</dbReference>
<comment type="catalytic activity">
    <reaction evidence="1">
        <text>Hydrolyzes Xaa-Pro-|- bonds to release unblocked, N-terminal dipeptides from substrates including Ala-Pro-|-p-nitroanilide and (sequentially) Tyr-Pro-|-Phe-Pro-|-Gly-Pro-|-Ile.</text>
        <dbReference type="EC" id="3.4.14.11"/>
    </reaction>
</comment>
<keyword evidence="6" id="KW-0378">Hydrolase</keyword>
<dbReference type="InterPro" id="IPR006311">
    <property type="entry name" value="TAT_signal"/>
</dbReference>
<evidence type="ECO:0000256" key="7">
    <source>
        <dbReference type="ARBA" id="ARBA00022825"/>
    </source>
</evidence>
<dbReference type="RefSeq" id="WP_203927238.1">
    <property type="nucleotide sequence ID" value="NZ_BOPH01000024.1"/>
</dbReference>
<dbReference type="SMART" id="SM00939">
    <property type="entry name" value="PepX_C"/>
    <property type="match status" value="1"/>
</dbReference>
<evidence type="ECO:0000256" key="1">
    <source>
        <dbReference type="ARBA" id="ARBA00000123"/>
    </source>
</evidence>
<dbReference type="InterPro" id="IPR050585">
    <property type="entry name" value="Xaa-Pro_dipeptidyl-ppase/CocE"/>
</dbReference>
<dbReference type="SUPFAM" id="SSF49785">
    <property type="entry name" value="Galactose-binding domain-like"/>
    <property type="match status" value="1"/>
</dbReference>
<dbReference type="PROSITE" id="PS51318">
    <property type="entry name" value="TAT"/>
    <property type="match status" value="1"/>
</dbReference>
<sequence length="627" mass="69036">MRSVRRLFTLTTAATAALLALTVAPASAVPTPPGVVVENGVTQPVFDYTQAIRERLYVETEIDSDKDGRRDRVEVRVIRPAETERGLKVPVIFQPSPYYAGLNDIPNHDDIDRDDASAARSAGGADRAAETIVFAGYLDNYFVPRGYAVIFADSIGTGGSDGCPTSGDPNETLGMKAVVDWLNGRARGFTPDGAKAAATWSTGKVGMTGVSYNGTLPNAVASTGVRGLETIVPIAAISSWYDYYRANGGVVAPFPFQGEDTDILAKLVLTRRNPEVCAGVMADLERRQDRETGDYSSYWHERNYVKDAHKVRASVFLVHGLNDWNVRTKNGIQWWNALSANGVKRKIWLHQGPHTDPFNVRRAEWIATLHRWFDFWLHGVRNGIMNEPMADVETAPNQWVTSRSWPVPRTSPTPLFLGAASADGRPGTLGRWPSGFGTEQSFVDDTSQTAEQLVDNELAADPNRLAFLTTSLTNDVRLSGTPRFTVRASLDGRSPYLTALLVDYGTDTRFAGITTVPGQDCIGPGIPEDPGCFNKRAYVTRETPWKIVSRGWLDVRNRYSQWDETPVAAGRTYTLSWDLQPQDHIFKAGHRIGLVLISTDRDHTLRYRTGTVVEAELGLSHLLLPLS</sequence>
<dbReference type="PANTHER" id="PTHR43056">
    <property type="entry name" value="PEPTIDASE S9 PROLYL OLIGOPEPTIDASE"/>
    <property type="match status" value="1"/>
</dbReference>
<keyword evidence="5" id="KW-0645">Protease</keyword>
<dbReference type="Gene3D" id="1.10.246.70">
    <property type="match status" value="1"/>
</dbReference>
<gene>
    <name evidence="11" type="primary">pepX_2</name>
    <name evidence="11" type="ORF">Voc01_021990</name>
</gene>
<feature type="signal peptide" evidence="9">
    <location>
        <begin position="1"/>
        <end position="28"/>
    </location>
</feature>
<accession>A0A8J3ZQN9</accession>
<evidence type="ECO:0000259" key="10">
    <source>
        <dbReference type="SMART" id="SM00939"/>
    </source>
</evidence>
<keyword evidence="7" id="KW-0720">Serine protease</keyword>
<dbReference type="GO" id="GO:0006508">
    <property type="term" value="P:proteolysis"/>
    <property type="evidence" value="ECO:0007669"/>
    <property type="project" value="UniProtKB-KW"/>
</dbReference>
<dbReference type="Gene3D" id="3.40.50.1820">
    <property type="entry name" value="alpha/beta hydrolase"/>
    <property type="match status" value="1"/>
</dbReference>
<dbReference type="PRINTS" id="PR00923">
    <property type="entry name" value="LACTOPTASE"/>
</dbReference>
<dbReference type="InterPro" id="IPR008979">
    <property type="entry name" value="Galactose-bd-like_sf"/>
</dbReference>
<dbReference type="Pfam" id="PF08530">
    <property type="entry name" value="PepX_C"/>
    <property type="match status" value="1"/>
</dbReference>
<feature type="domain" description="Xaa-Pro dipeptidyl-peptidase C-terminal" evidence="10">
    <location>
        <begin position="370"/>
        <end position="623"/>
    </location>
</feature>
<dbReference type="NCBIfam" id="NF003780">
    <property type="entry name" value="PRK05371.1-1"/>
    <property type="match status" value="1"/>
</dbReference>
<dbReference type="GO" id="GO:0008239">
    <property type="term" value="F:dipeptidyl-peptidase activity"/>
    <property type="evidence" value="ECO:0007669"/>
    <property type="project" value="UniProtKB-EC"/>
</dbReference>
<dbReference type="PANTHER" id="PTHR43056:SF10">
    <property type="entry name" value="COCE_NOND FAMILY, PUTATIVE (AFU_ORTHOLOGUE AFUA_7G00600)-RELATED"/>
    <property type="match status" value="1"/>
</dbReference>
<comment type="similarity">
    <text evidence="2">Belongs to the peptidase S15 family.</text>
</comment>
<keyword evidence="4" id="KW-0031">Aminopeptidase</keyword>
<dbReference type="GO" id="GO:0008236">
    <property type="term" value="F:serine-type peptidase activity"/>
    <property type="evidence" value="ECO:0007669"/>
    <property type="project" value="UniProtKB-KW"/>
</dbReference>
<proteinExistence type="inferred from homology"/>
<dbReference type="AlphaFoldDB" id="A0A8J3ZQN9"/>
<dbReference type="EMBL" id="BOPH01000024">
    <property type="protein sequence ID" value="GIJ67282.1"/>
    <property type="molecule type" value="Genomic_DNA"/>
</dbReference>
<dbReference type="SUPFAM" id="SSF53474">
    <property type="entry name" value="alpha/beta-Hydrolases"/>
    <property type="match status" value="1"/>
</dbReference>
<dbReference type="InterPro" id="IPR013736">
    <property type="entry name" value="Xaa-Pro_dipept_C"/>
</dbReference>
<dbReference type="InterPro" id="IPR000383">
    <property type="entry name" value="Xaa-Pro-like_dom"/>
</dbReference>
<evidence type="ECO:0000256" key="5">
    <source>
        <dbReference type="ARBA" id="ARBA00022670"/>
    </source>
</evidence>
<evidence type="ECO:0000256" key="9">
    <source>
        <dbReference type="SAM" id="SignalP"/>
    </source>
</evidence>
<name>A0A8J3ZQN9_9ACTN</name>
<evidence type="ECO:0000256" key="3">
    <source>
        <dbReference type="ARBA" id="ARBA00012463"/>
    </source>
</evidence>
<evidence type="ECO:0000256" key="6">
    <source>
        <dbReference type="ARBA" id="ARBA00022801"/>
    </source>
</evidence>
<protein>
    <recommendedName>
        <fullName evidence="3">Xaa-Pro dipeptidyl-peptidase</fullName>
        <ecNumber evidence="3">3.4.14.11</ecNumber>
    </recommendedName>
    <alternativeName>
        <fullName evidence="8">X-prolyl-dipeptidyl aminopeptidase</fullName>
    </alternativeName>
</protein>
<dbReference type="Pfam" id="PF02129">
    <property type="entry name" value="Peptidase_S15"/>
    <property type="match status" value="1"/>
</dbReference>
<dbReference type="InterPro" id="IPR029058">
    <property type="entry name" value="AB_hydrolase_fold"/>
</dbReference>
<dbReference type="EC" id="3.4.14.11" evidence="3"/>
<organism evidence="11 12">
    <name type="scientific">Virgisporangium ochraceum</name>
    <dbReference type="NCBI Taxonomy" id="65505"/>
    <lineage>
        <taxon>Bacteria</taxon>
        <taxon>Bacillati</taxon>
        <taxon>Actinomycetota</taxon>
        <taxon>Actinomycetes</taxon>
        <taxon>Micromonosporales</taxon>
        <taxon>Micromonosporaceae</taxon>
        <taxon>Virgisporangium</taxon>
    </lineage>
</organism>